<protein>
    <submittedName>
        <fullName evidence="1">Uncharacterized protein</fullName>
    </submittedName>
</protein>
<accession>A0ABS1CR70</accession>
<keyword evidence="2" id="KW-1185">Reference proteome</keyword>
<sequence>MSNVRFELVQNSLTVRATSYTDIDGDNLLDANERGSARFDDFRAGQNGDIDQGWTSLVRFGVVNSCDAGTGRWATYTDRFFVDQGEGIGVRDGQDEARNSADRKRLDSDERMFVGLGAQDDLIREGKLVLDRVASLDGSTAKVTLHAYDTNAEGEQVIVASKTFDLGLVNGRVVLDFTAADFGWKVFDGIQIQAGDNDTRFTFRSVDFDSDALDGDSLGGIAAGAVDVVRSGLTFTVKAMDGNRVIASETLRASQNGTLPDGNIVSISAVDSPDGRFDGRLDRFTSTADRTWADFGEGLGIMDGADDRANSMLRKRIDGDETLLMSLDKGLATKGSVSFSRIENTGAGDDVLIRLLKDGKEVFADGYDLDGADKTPDFGGVIFDTIEISAIGGTAMAFNGASFADLL</sequence>
<evidence type="ECO:0000313" key="2">
    <source>
        <dbReference type="Proteomes" id="UP000697995"/>
    </source>
</evidence>
<reference evidence="1 2" key="1">
    <citation type="journal article" date="2020" name="Microorganisms">
        <title>Osmotic Adaptation and Compatible Solute Biosynthesis of Phototrophic Bacteria as Revealed from Genome Analyses.</title>
        <authorList>
            <person name="Imhoff J.F."/>
            <person name="Rahn T."/>
            <person name="Kunzel S."/>
            <person name="Keller A."/>
            <person name="Neulinger S.C."/>
        </authorList>
    </citation>
    <scope>NUCLEOTIDE SEQUENCE [LARGE SCALE GENOMIC DNA]</scope>
    <source>
        <strain evidence="1 2">DSM 15382</strain>
    </source>
</reference>
<comment type="caution">
    <text evidence="1">The sequence shown here is derived from an EMBL/GenBank/DDBJ whole genome shotgun (WGS) entry which is preliminary data.</text>
</comment>
<dbReference type="EMBL" id="NRSG01000005">
    <property type="protein sequence ID" value="MBK1656919.1"/>
    <property type="molecule type" value="Genomic_DNA"/>
</dbReference>
<organism evidence="1 2">
    <name type="scientific">Paracraurococcus ruber</name>
    <dbReference type="NCBI Taxonomy" id="77675"/>
    <lineage>
        <taxon>Bacteria</taxon>
        <taxon>Pseudomonadati</taxon>
        <taxon>Pseudomonadota</taxon>
        <taxon>Alphaproteobacteria</taxon>
        <taxon>Acetobacterales</taxon>
        <taxon>Roseomonadaceae</taxon>
        <taxon>Paracraurococcus</taxon>
    </lineage>
</organism>
<evidence type="ECO:0000313" key="1">
    <source>
        <dbReference type="EMBL" id="MBK1656919.1"/>
    </source>
</evidence>
<name>A0ABS1CR70_9PROT</name>
<dbReference type="RefSeq" id="WP_133218345.1">
    <property type="nucleotide sequence ID" value="NZ_NRSG01000005.1"/>
</dbReference>
<gene>
    <name evidence="1" type="ORF">CKO45_01595</name>
</gene>
<dbReference type="Proteomes" id="UP000697995">
    <property type="component" value="Unassembled WGS sequence"/>
</dbReference>
<proteinExistence type="predicted"/>